<dbReference type="AlphaFoldDB" id="A0A2I1G3M4"/>
<dbReference type="Proteomes" id="UP000234323">
    <property type="component" value="Unassembled WGS sequence"/>
</dbReference>
<keyword evidence="2" id="KW-1185">Reference proteome</keyword>
<name>A0A2I1G3M4_9GLOM</name>
<comment type="caution">
    <text evidence="1">The sequence shown here is derived from an EMBL/GenBank/DDBJ whole genome shotgun (WGS) entry which is preliminary data.</text>
</comment>
<accession>A0A2I1G3M4</accession>
<evidence type="ECO:0000313" key="2">
    <source>
        <dbReference type="Proteomes" id="UP000234323"/>
    </source>
</evidence>
<evidence type="ECO:0000313" key="1">
    <source>
        <dbReference type="EMBL" id="PKY41181.1"/>
    </source>
</evidence>
<protein>
    <submittedName>
        <fullName evidence="1">Uncharacterized protein</fullName>
    </submittedName>
</protein>
<proteinExistence type="predicted"/>
<sequence length="172" mass="19535">MSVDLTEPTTPPAQRLGKRKALHSELFTKDLFEERSLPQDHEKARTHREVQNNKVWYRKIGDSNTTNLWRHVEVHHPEKDPRPNKKAKKLIAEGQNTLDEFVALYASSRSWDAFAICAYILYGDIGNNTELKCPSADDELLASTNSSNMKITSNPVIEMPPILPDVKITPVD</sequence>
<gene>
    <name evidence="1" type="ORF">RhiirA4_454709</name>
</gene>
<reference evidence="1 2" key="1">
    <citation type="submission" date="2015-10" db="EMBL/GenBank/DDBJ databases">
        <title>Genome analyses suggest a sexual origin of heterokaryosis in a supposedly ancient asexual fungus.</title>
        <authorList>
            <person name="Ropars J."/>
            <person name="Sedzielewska K."/>
            <person name="Noel J."/>
            <person name="Charron P."/>
            <person name="Farinelli L."/>
            <person name="Marton T."/>
            <person name="Kruger M."/>
            <person name="Pelin A."/>
            <person name="Brachmann A."/>
            <person name="Corradi N."/>
        </authorList>
    </citation>
    <scope>NUCLEOTIDE SEQUENCE [LARGE SCALE GENOMIC DNA]</scope>
    <source>
        <strain evidence="1 2">A4</strain>
    </source>
</reference>
<organism evidence="1 2">
    <name type="scientific">Rhizophagus irregularis</name>
    <dbReference type="NCBI Taxonomy" id="588596"/>
    <lineage>
        <taxon>Eukaryota</taxon>
        <taxon>Fungi</taxon>
        <taxon>Fungi incertae sedis</taxon>
        <taxon>Mucoromycota</taxon>
        <taxon>Glomeromycotina</taxon>
        <taxon>Glomeromycetes</taxon>
        <taxon>Glomerales</taxon>
        <taxon>Glomeraceae</taxon>
        <taxon>Rhizophagus</taxon>
    </lineage>
</organism>
<dbReference type="EMBL" id="LLXI01000135">
    <property type="protein sequence ID" value="PKY41181.1"/>
    <property type="molecule type" value="Genomic_DNA"/>
</dbReference>